<keyword evidence="2" id="KW-1133">Transmembrane helix</keyword>
<feature type="compositionally biased region" description="Pro residues" evidence="1">
    <location>
        <begin position="694"/>
        <end position="704"/>
    </location>
</feature>
<reference evidence="4 5" key="1">
    <citation type="submission" date="2021-03" db="EMBL/GenBank/DDBJ databases">
        <authorList>
            <person name="King G.J."/>
            <person name="Bancroft I."/>
            <person name="Baten A."/>
            <person name="Bloomfield J."/>
            <person name="Borpatragohain P."/>
            <person name="He Z."/>
            <person name="Irish N."/>
            <person name="Irwin J."/>
            <person name="Liu K."/>
            <person name="Mauleon R.P."/>
            <person name="Moore J."/>
            <person name="Morris R."/>
            <person name="Ostergaard L."/>
            <person name="Wang B."/>
            <person name="Wells R."/>
        </authorList>
    </citation>
    <scope>NUCLEOTIDE SEQUENCE [LARGE SCALE GENOMIC DNA]</scope>
    <source>
        <strain evidence="4">R-o-18</strain>
        <tissue evidence="4">Leaf</tissue>
    </source>
</reference>
<evidence type="ECO:0000313" key="5">
    <source>
        <dbReference type="Proteomes" id="UP000823674"/>
    </source>
</evidence>
<dbReference type="InterPro" id="IPR025312">
    <property type="entry name" value="DUF4216"/>
</dbReference>
<dbReference type="Proteomes" id="UP000823674">
    <property type="component" value="Chromosome A04"/>
</dbReference>
<evidence type="ECO:0000256" key="1">
    <source>
        <dbReference type="SAM" id="MobiDB-lite"/>
    </source>
</evidence>
<proteinExistence type="predicted"/>
<gene>
    <name evidence="4" type="primary">A04g505770.1_BraROA</name>
    <name evidence="4" type="ORF">IGI04_015745</name>
</gene>
<evidence type="ECO:0000256" key="2">
    <source>
        <dbReference type="SAM" id="Phobius"/>
    </source>
</evidence>
<keyword evidence="2" id="KW-0472">Membrane</keyword>
<keyword evidence="2" id="KW-0812">Transmembrane</keyword>
<feature type="region of interest" description="Disordered" evidence="1">
    <location>
        <begin position="843"/>
        <end position="865"/>
    </location>
</feature>
<dbReference type="PANTHER" id="PTHR48258:SF11">
    <property type="entry name" value="TDCA1-ORF2 PROTEIN"/>
    <property type="match status" value="1"/>
</dbReference>
<dbReference type="EMBL" id="JADBGQ010000004">
    <property type="protein sequence ID" value="KAG5401138.1"/>
    <property type="molecule type" value="Genomic_DNA"/>
</dbReference>
<accession>A0ABQ7MR04</accession>
<sequence>MCKGFTNTRFPKTFRNAWSLRSDRAPTQFGRYVATENAHSSRPVRPQKGPPLRSPLNPDRKSFRFVSIGVFVEILRRNQVGLVSAYFYSLRSELSDLHSLHSELSGLKRVLLCRPVSPQKGPPLRSILNPHRNAFCFVSIGVSVEILRRKQVGLFLVCFYSLRSDLSDLHCYVATCQPSKGSSFAFSFESSSKRFSFRLNRTTCQTSTRYVETCQASKGSSFAFSFESSSKRFLFRLNRTTCQASKISSFVFYFESQSKRFSFRLNRSFLCLLLLVLTSIFVFSFKSRSKRLLFCLDWSTLQRLVFSHEFKLIVSAGLARGDTFDDWIREMVVGPNFVVKSYPRFCTRGYAFTTQKRRRLSTTYDAGVCSASGDDVYYGHIHEILEIKYLGMVGLHCTVFYCDWHDNTPDRGVRTDAFGVTSVNSRRKLQYYDNFILASQADQYPRVRNRDDPWVTVTRLNPRGRVHGSSELEDPLQPSTSGNLSAVEDLAGVGLVVDLTDFGEEAAVHVEDEPVIGEFHQDPDSDSSEIPRKFRGKIGFPRNRPCRFMDLIIESFSSKFPRNIPTEFRGWNIRRKYLIFPRKFRWIFSVGRLILLGRARSSSPFLSAALSLPCDFRRELSSPLRFPAHSLFSLAISGDSTLILMHEPYPTLLGLMMIRPGLDSVVAGVVRGVSLGVRPAIFRIPFRPTAPTTSPSPLPAPAAPAPAAASAPAPPGPPGVMSVAELVRQPGRDHLPYLTTFNRSGNGISAYINRMMYSALDKGHPTFTDFPTEKQHLWFRQFAQEFNWNSDDTLSIYHHFVHKVMDNYGKQMYEWKKKWEINKVPKSMNDTVWKELCAHWDKEETKETSSTNSNNRRSDRKGKGIYKHNLGAQSIATLGDRMAEENDGEPVDDLALMKMTYTNKKTGQIDDGLVRDVVSLVQTQVLDEVSQLQTDDDDSTASTNLSRVRINEIVESSVPKKKGRLVGLGRRSWSAAPSSAPPPYVDPEVLTAQLKDKDDRISVLETQMEMMKRMYPNEVFPNVQDP</sequence>
<evidence type="ECO:0000313" key="4">
    <source>
        <dbReference type="EMBL" id="KAG5401138.1"/>
    </source>
</evidence>
<dbReference type="InterPro" id="IPR004252">
    <property type="entry name" value="Probable_transposase_24"/>
</dbReference>
<comment type="caution">
    <text evidence="4">The sequence shown here is derived from an EMBL/GenBank/DDBJ whole genome shotgun (WGS) entry which is preliminary data.</text>
</comment>
<keyword evidence="5" id="KW-1185">Reference proteome</keyword>
<name>A0ABQ7MR04_BRACM</name>
<feature type="domain" description="DUF4216" evidence="3">
    <location>
        <begin position="386"/>
        <end position="444"/>
    </location>
</feature>
<evidence type="ECO:0000259" key="3">
    <source>
        <dbReference type="Pfam" id="PF13952"/>
    </source>
</evidence>
<dbReference type="PANTHER" id="PTHR48258">
    <property type="entry name" value="DUF4218 DOMAIN-CONTAINING PROTEIN-RELATED"/>
    <property type="match status" value="1"/>
</dbReference>
<feature type="region of interest" description="Disordered" evidence="1">
    <location>
        <begin position="691"/>
        <end position="715"/>
    </location>
</feature>
<feature type="transmembrane region" description="Helical" evidence="2">
    <location>
        <begin position="268"/>
        <end position="285"/>
    </location>
</feature>
<dbReference type="Pfam" id="PF03004">
    <property type="entry name" value="Transposase_24"/>
    <property type="match status" value="1"/>
</dbReference>
<protein>
    <recommendedName>
        <fullName evidence="3">DUF4216 domain-containing protein</fullName>
    </recommendedName>
</protein>
<feature type="region of interest" description="Disordered" evidence="1">
    <location>
        <begin position="35"/>
        <end position="56"/>
    </location>
</feature>
<organism evidence="4 5">
    <name type="scientific">Brassica rapa subsp. trilocularis</name>
    <dbReference type="NCBI Taxonomy" id="1813537"/>
    <lineage>
        <taxon>Eukaryota</taxon>
        <taxon>Viridiplantae</taxon>
        <taxon>Streptophyta</taxon>
        <taxon>Embryophyta</taxon>
        <taxon>Tracheophyta</taxon>
        <taxon>Spermatophyta</taxon>
        <taxon>Magnoliopsida</taxon>
        <taxon>eudicotyledons</taxon>
        <taxon>Gunneridae</taxon>
        <taxon>Pentapetalae</taxon>
        <taxon>rosids</taxon>
        <taxon>malvids</taxon>
        <taxon>Brassicales</taxon>
        <taxon>Brassicaceae</taxon>
        <taxon>Brassiceae</taxon>
        <taxon>Brassica</taxon>
    </lineage>
</organism>
<dbReference type="Pfam" id="PF13952">
    <property type="entry name" value="DUF4216"/>
    <property type="match status" value="1"/>
</dbReference>